<name>Q47939_STRSG</name>
<dbReference type="EMBL" id="U25740">
    <property type="protein sequence ID" value="AAA67071.1"/>
    <property type="molecule type" value="Genomic_DNA"/>
</dbReference>
<gene>
    <name evidence="2" type="primary">emmL</name>
</gene>
<feature type="non-terminal residue" evidence="2">
    <location>
        <position position="1"/>
    </location>
</feature>
<sequence>GTASVAVALTVLGAGLVAGQTVKAQEISEKYRSENIISRISDLMSRVENLGDTYENATKKSDDEAYLKRLNEWAEDILEELTAERTRILHGKLALDHSELEKKVADLQQKITDNEKKYK</sequence>
<keyword evidence="1" id="KW-0175">Coiled coil</keyword>
<accession>Q47939</accession>
<proteinExistence type="predicted"/>
<feature type="coiled-coil region" evidence="1">
    <location>
        <begin position="90"/>
        <end position="117"/>
    </location>
</feature>
<dbReference type="AlphaFoldDB" id="Q47939"/>
<protein>
    <submittedName>
        <fullName evidence="2">EmmL protein</fullName>
    </submittedName>
</protein>
<evidence type="ECO:0000313" key="2">
    <source>
        <dbReference type="EMBL" id="AAA67071.1"/>
    </source>
</evidence>
<reference evidence="2" key="1">
    <citation type="submission" date="1995-04" db="EMBL/GenBank/DDBJ databases">
        <title>Cross-species enbloc acquisition in human group G streptococci from Group A streptococci of vir regulon components, followed by rearrangements.</title>
        <authorList>
            <person name="Hartas J."/>
            <person name="Sriprakash K.S."/>
        </authorList>
    </citation>
    <scope>NUCLEOTIDE SEQUENCE</scope>
    <source>
        <strain evidence="2">G0</strain>
    </source>
</reference>
<evidence type="ECO:0000256" key="1">
    <source>
        <dbReference type="SAM" id="Coils"/>
    </source>
</evidence>
<organism evidence="2">
    <name type="scientific">Streptococcus sp. group G</name>
    <dbReference type="NCBI Taxonomy" id="1320"/>
    <lineage>
        <taxon>Bacteria</taxon>
        <taxon>Bacillati</taxon>
        <taxon>Bacillota</taxon>
        <taxon>Bacilli</taxon>
        <taxon>Lactobacillales</taxon>
        <taxon>Streptococcaceae</taxon>
        <taxon>Streptococcus</taxon>
    </lineage>
</organism>